<accession>A0A8D8INF7</accession>
<feature type="compositionally biased region" description="Basic and acidic residues" evidence="1">
    <location>
        <begin position="48"/>
        <end position="58"/>
    </location>
</feature>
<reference evidence="2" key="1">
    <citation type="submission" date="2021-05" db="EMBL/GenBank/DDBJ databases">
        <authorList>
            <person name="Alioto T."/>
            <person name="Alioto T."/>
            <person name="Gomez Garrido J."/>
        </authorList>
    </citation>
    <scope>NUCLEOTIDE SEQUENCE</scope>
</reference>
<feature type="region of interest" description="Disordered" evidence="1">
    <location>
        <begin position="1"/>
        <end position="82"/>
    </location>
</feature>
<dbReference type="AlphaFoldDB" id="A0A8D8INF7"/>
<protein>
    <submittedName>
        <fullName evidence="2">(northern house mosquito) hypothetical protein</fullName>
    </submittedName>
</protein>
<dbReference type="EMBL" id="HBUE01149472">
    <property type="protein sequence ID" value="CAG6504402.1"/>
    <property type="molecule type" value="Transcribed_RNA"/>
</dbReference>
<proteinExistence type="predicted"/>
<dbReference type="EMBL" id="HBUE01254440">
    <property type="protein sequence ID" value="CAG6555678.1"/>
    <property type="molecule type" value="Transcribed_RNA"/>
</dbReference>
<name>A0A8D8INF7_CULPI</name>
<sequence length="145" mass="17165">MRPPSSKSRAAFRSGERKSNPPGRSLSRSMRSCSHLVKPVSQLAKPRVKADSAIRPHLETTTWQQQQQYQRQRQQHKRQNNRQAWELLQQIEEVSTRFEIRADGSHCFISIRKVCCFYYFFSARHTHRNARECAHKDLLFILTRI</sequence>
<organism evidence="2">
    <name type="scientific">Culex pipiens</name>
    <name type="common">House mosquito</name>
    <dbReference type="NCBI Taxonomy" id="7175"/>
    <lineage>
        <taxon>Eukaryota</taxon>
        <taxon>Metazoa</taxon>
        <taxon>Ecdysozoa</taxon>
        <taxon>Arthropoda</taxon>
        <taxon>Hexapoda</taxon>
        <taxon>Insecta</taxon>
        <taxon>Pterygota</taxon>
        <taxon>Neoptera</taxon>
        <taxon>Endopterygota</taxon>
        <taxon>Diptera</taxon>
        <taxon>Nematocera</taxon>
        <taxon>Culicoidea</taxon>
        <taxon>Culicidae</taxon>
        <taxon>Culicinae</taxon>
        <taxon>Culicini</taxon>
        <taxon>Culex</taxon>
        <taxon>Culex</taxon>
    </lineage>
</organism>
<evidence type="ECO:0000256" key="1">
    <source>
        <dbReference type="SAM" id="MobiDB-lite"/>
    </source>
</evidence>
<evidence type="ECO:0000313" key="2">
    <source>
        <dbReference type="EMBL" id="CAG6555678.1"/>
    </source>
</evidence>